<keyword evidence="3" id="KW-0132">Cell division</keyword>
<proteinExistence type="predicted"/>
<dbReference type="GO" id="GO:0051301">
    <property type="term" value="P:cell division"/>
    <property type="evidence" value="ECO:0007669"/>
    <property type="project" value="UniProtKB-KW"/>
</dbReference>
<organism evidence="3 4">
    <name type="scientific">Actinomadura verrucosospora</name>
    <dbReference type="NCBI Taxonomy" id="46165"/>
    <lineage>
        <taxon>Bacteria</taxon>
        <taxon>Bacillati</taxon>
        <taxon>Actinomycetota</taxon>
        <taxon>Actinomycetes</taxon>
        <taxon>Streptosporangiales</taxon>
        <taxon>Thermomonosporaceae</taxon>
        <taxon>Actinomadura</taxon>
    </lineage>
</organism>
<reference evidence="3 4" key="1">
    <citation type="submission" date="2020-05" db="EMBL/GenBank/DDBJ databases">
        <title>Actinomadura verrucosospora NRRL-B18236 (PFL_A860) Genome sequencing and assembly.</title>
        <authorList>
            <person name="Samborskyy M."/>
        </authorList>
    </citation>
    <scope>NUCLEOTIDE SEQUENCE [LARGE SCALE GENOMIC DNA]</scope>
    <source>
        <strain evidence="3 4">NRRL:B18236</strain>
    </source>
</reference>
<dbReference type="Pfam" id="PF18075">
    <property type="entry name" value="FtsX_ECD"/>
    <property type="match status" value="1"/>
</dbReference>
<keyword evidence="3" id="KW-0131">Cell cycle</keyword>
<evidence type="ECO:0000313" key="3">
    <source>
        <dbReference type="EMBL" id="QKG22888.1"/>
    </source>
</evidence>
<gene>
    <name evidence="3" type="ORF">ACTIVE_4529</name>
</gene>
<dbReference type="EMBL" id="CP053892">
    <property type="protein sequence ID" value="QKG22888.1"/>
    <property type="molecule type" value="Genomic_DNA"/>
</dbReference>
<sequence length="186" mass="20088">MNTTEERLADALRTVGGTIAPEDVPPPRFAQRRRAGARRPVLIAAAACAAVVAGGAVAGGALTSGHKDRRPAATNGGVRVALFLCTRQNRNDNCAGRDVTERQKADLNASLDTDRRVRDVVYVTKEQHWEQFRARFKNTRSPALPTTSPESIPPVFIATVGRADVKAFMQVYLGRPGVDTVVIEGR</sequence>
<dbReference type="RefSeq" id="WP_173096930.1">
    <property type="nucleotide sequence ID" value="NZ_CP053892.1"/>
</dbReference>
<dbReference type="Proteomes" id="UP000501240">
    <property type="component" value="Chromosome"/>
</dbReference>
<keyword evidence="1" id="KW-1133">Transmembrane helix</keyword>
<protein>
    <submittedName>
        <fullName evidence="3">Cell division protein FtsX</fullName>
    </submittedName>
</protein>
<dbReference type="Gene3D" id="3.30.70.3040">
    <property type="match status" value="1"/>
</dbReference>
<keyword evidence="4" id="KW-1185">Reference proteome</keyword>
<evidence type="ECO:0000313" key="4">
    <source>
        <dbReference type="Proteomes" id="UP000501240"/>
    </source>
</evidence>
<feature type="transmembrane region" description="Helical" evidence="1">
    <location>
        <begin position="41"/>
        <end position="62"/>
    </location>
</feature>
<evidence type="ECO:0000259" key="2">
    <source>
        <dbReference type="Pfam" id="PF18075"/>
    </source>
</evidence>
<feature type="domain" description="FtsX extracellular" evidence="2">
    <location>
        <begin position="79"/>
        <end position="181"/>
    </location>
</feature>
<accession>A0A7D4ANP7</accession>
<keyword evidence="1" id="KW-0472">Membrane</keyword>
<evidence type="ECO:0000256" key="1">
    <source>
        <dbReference type="SAM" id="Phobius"/>
    </source>
</evidence>
<dbReference type="AlphaFoldDB" id="A0A7D4ANP7"/>
<name>A0A7D4ANP7_ACTVE</name>
<keyword evidence="1" id="KW-0812">Transmembrane</keyword>
<dbReference type="InterPro" id="IPR040690">
    <property type="entry name" value="FtsX_ECD"/>
</dbReference>